<evidence type="ECO:0000313" key="1">
    <source>
        <dbReference type="EMBL" id="MET3526974.1"/>
    </source>
</evidence>
<proteinExistence type="predicted"/>
<name>A0ABV2EIW6_9CAUL</name>
<sequence length="29" mass="3038">MILKLSPAIAVLALAVAMVLLSQRAPLYA</sequence>
<accession>A0ABV2EIW6</accession>
<organism evidence="1 2">
    <name type="scientific">Phenylobacterium koreense</name>
    <dbReference type="NCBI Taxonomy" id="266125"/>
    <lineage>
        <taxon>Bacteria</taxon>
        <taxon>Pseudomonadati</taxon>
        <taxon>Pseudomonadota</taxon>
        <taxon>Alphaproteobacteria</taxon>
        <taxon>Caulobacterales</taxon>
        <taxon>Caulobacteraceae</taxon>
        <taxon>Phenylobacterium</taxon>
    </lineage>
</organism>
<protein>
    <submittedName>
        <fullName evidence="1">Uncharacterized protein</fullName>
    </submittedName>
</protein>
<comment type="caution">
    <text evidence="1">The sequence shown here is derived from an EMBL/GenBank/DDBJ whole genome shotgun (WGS) entry which is preliminary data.</text>
</comment>
<evidence type="ECO:0000313" key="2">
    <source>
        <dbReference type="Proteomes" id="UP001549110"/>
    </source>
</evidence>
<reference evidence="1 2" key="1">
    <citation type="submission" date="2024-06" db="EMBL/GenBank/DDBJ databases">
        <title>Genomic Encyclopedia of Type Strains, Phase IV (KMG-IV): sequencing the most valuable type-strain genomes for metagenomic binning, comparative biology and taxonomic classification.</title>
        <authorList>
            <person name="Goeker M."/>
        </authorList>
    </citation>
    <scope>NUCLEOTIDE SEQUENCE [LARGE SCALE GENOMIC DNA]</scope>
    <source>
        <strain evidence="1 2">DSM 17809</strain>
    </source>
</reference>
<keyword evidence="2" id="KW-1185">Reference proteome</keyword>
<dbReference type="EMBL" id="JBEPLU010000001">
    <property type="protein sequence ID" value="MET3526974.1"/>
    <property type="molecule type" value="Genomic_DNA"/>
</dbReference>
<dbReference type="Proteomes" id="UP001549110">
    <property type="component" value="Unassembled WGS sequence"/>
</dbReference>
<gene>
    <name evidence="1" type="ORF">ABID41_002069</name>
</gene>